<dbReference type="GO" id="GO:0015280">
    <property type="term" value="F:ligand-gated sodium channel activity"/>
    <property type="evidence" value="ECO:0007669"/>
    <property type="project" value="TreeGrafter"/>
</dbReference>
<dbReference type="InterPro" id="IPR001873">
    <property type="entry name" value="ENaC"/>
</dbReference>
<dbReference type="OrthoDB" id="6238402at2759"/>
<evidence type="ECO:0000256" key="4">
    <source>
        <dbReference type="ARBA" id="ARBA00022692"/>
    </source>
</evidence>
<dbReference type="GO" id="GO:0005886">
    <property type="term" value="C:plasma membrane"/>
    <property type="evidence" value="ECO:0007669"/>
    <property type="project" value="TreeGrafter"/>
</dbReference>
<proteinExistence type="inferred from homology"/>
<dbReference type="PANTHER" id="PTHR11690:SF132">
    <property type="entry name" value="AMILORIDE-SENSITIVE SODIUM CHANNEL SUBUNIT DELTA"/>
    <property type="match status" value="1"/>
</dbReference>
<feature type="compositionally biased region" description="Basic and acidic residues" evidence="12">
    <location>
        <begin position="276"/>
        <end position="286"/>
    </location>
</feature>
<dbReference type="PANTHER" id="PTHR11690">
    <property type="entry name" value="AMILORIDE-SENSITIVE SODIUM CHANNEL-RELATED"/>
    <property type="match status" value="1"/>
</dbReference>
<evidence type="ECO:0000256" key="1">
    <source>
        <dbReference type="ARBA" id="ARBA00004141"/>
    </source>
</evidence>
<keyword evidence="2 11" id="KW-0813">Transport</keyword>
<feature type="region of interest" description="Disordered" evidence="12">
    <location>
        <begin position="202"/>
        <end position="367"/>
    </location>
</feature>
<accession>A0A8J5ZR44</accession>
<keyword evidence="8" id="KW-0472">Membrane</keyword>
<evidence type="ECO:0000313" key="13">
    <source>
        <dbReference type="EMBL" id="KAG8505501.1"/>
    </source>
</evidence>
<dbReference type="Gene3D" id="1.10.287.820">
    <property type="entry name" value="Acid-sensing ion channel domain"/>
    <property type="match status" value="1"/>
</dbReference>
<comment type="similarity">
    <text evidence="11">Belongs to the amiloride-sensitive sodium channel (TC 1.A.6) family.</text>
</comment>
<evidence type="ECO:0000313" key="14">
    <source>
        <dbReference type="Proteomes" id="UP000700334"/>
    </source>
</evidence>
<feature type="compositionally biased region" description="Low complexity" evidence="12">
    <location>
        <begin position="232"/>
        <end position="246"/>
    </location>
</feature>
<keyword evidence="4 11" id="KW-0812">Transmembrane</keyword>
<keyword evidence="7 11" id="KW-0406">Ion transport</keyword>
<keyword evidence="5" id="KW-1133">Transmembrane helix</keyword>
<comment type="caution">
    <text evidence="13">The sequence shown here is derived from an EMBL/GenBank/DDBJ whole genome shotgun (WGS) entry which is preliminary data.</text>
</comment>
<evidence type="ECO:0000256" key="6">
    <source>
        <dbReference type="ARBA" id="ARBA00023053"/>
    </source>
</evidence>
<evidence type="ECO:0000256" key="2">
    <source>
        <dbReference type="ARBA" id="ARBA00022448"/>
    </source>
</evidence>
<evidence type="ECO:0000256" key="3">
    <source>
        <dbReference type="ARBA" id="ARBA00022461"/>
    </source>
</evidence>
<feature type="non-terminal residue" evidence="13">
    <location>
        <position position="1"/>
    </location>
</feature>
<protein>
    <submittedName>
        <fullName evidence="13">Amiloride-sensitive sodium channel subunit delta</fullName>
    </submittedName>
</protein>
<evidence type="ECO:0000256" key="9">
    <source>
        <dbReference type="ARBA" id="ARBA00023201"/>
    </source>
</evidence>
<evidence type="ECO:0000256" key="5">
    <source>
        <dbReference type="ARBA" id="ARBA00022989"/>
    </source>
</evidence>
<feature type="compositionally biased region" description="Pro residues" evidence="12">
    <location>
        <begin position="248"/>
        <end position="257"/>
    </location>
</feature>
<keyword evidence="3 11" id="KW-0894">Sodium channel</keyword>
<keyword evidence="10 11" id="KW-0407">Ion channel</keyword>
<dbReference type="AlphaFoldDB" id="A0A8J5ZR44"/>
<keyword evidence="14" id="KW-1185">Reference proteome</keyword>
<evidence type="ECO:0000256" key="10">
    <source>
        <dbReference type="ARBA" id="ARBA00023303"/>
    </source>
</evidence>
<dbReference type="EMBL" id="JAGFMF010012255">
    <property type="protein sequence ID" value="KAG8505501.1"/>
    <property type="molecule type" value="Genomic_DNA"/>
</dbReference>
<keyword evidence="9 11" id="KW-0739">Sodium transport</keyword>
<evidence type="ECO:0000256" key="11">
    <source>
        <dbReference type="RuleBase" id="RU000679"/>
    </source>
</evidence>
<organism evidence="13 14">
    <name type="scientific">Galemys pyrenaicus</name>
    <name type="common">Iberian desman</name>
    <name type="synonym">Pyrenean desman</name>
    <dbReference type="NCBI Taxonomy" id="202257"/>
    <lineage>
        <taxon>Eukaryota</taxon>
        <taxon>Metazoa</taxon>
        <taxon>Chordata</taxon>
        <taxon>Craniata</taxon>
        <taxon>Vertebrata</taxon>
        <taxon>Euteleostomi</taxon>
        <taxon>Mammalia</taxon>
        <taxon>Eutheria</taxon>
        <taxon>Laurasiatheria</taxon>
        <taxon>Eulipotyphla</taxon>
        <taxon>Talpidae</taxon>
        <taxon>Galemys</taxon>
    </lineage>
</organism>
<dbReference type="GO" id="GO:0034706">
    <property type="term" value="C:sodium channel complex"/>
    <property type="evidence" value="ECO:0007669"/>
    <property type="project" value="TreeGrafter"/>
</dbReference>
<comment type="subcellular location">
    <subcellularLocation>
        <location evidence="1">Membrane</location>
        <topology evidence="1">Multi-pass membrane protein</topology>
    </subcellularLocation>
</comment>
<gene>
    <name evidence="13" type="ORF">J0S82_016245</name>
</gene>
<dbReference type="PRINTS" id="PR01078">
    <property type="entry name" value="AMINACHANNEL"/>
</dbReference>
<dbReference type="Gene3D" id="2.60.470.10">
    <property type="entry name" value="Acid-sensing ion channels like domains"/>
    <property type="match status" value="1"/>
</dbReference>
<evidence type="ECO:0000256" key="8">
    <source>
        <dbReference type="ARBA" id="ARBA00023136"/>
    </source>
</evidence>
<evidence type="ECO:0000256" key="7">
    <source>
        <dbReference type="ARBA" id="ARBA00023065"/>
    </source>
</evidence>
<reference evidence="13" key="1">
    <citation type="journal article" date="2021" name="Evol. Appl.">
        <title>The genome of the Pyrenean desman and the effects of bottlenecks and inbreeding on the genomic landscape of an endangered species.</title>
        <authorList>
            <person name="Escoda L."/>
            <person name="Castresana J."/>
        </authorList>
    </citation>
    <scope>NUCLEOTIDE SEQUENCE</scope>
    <source>
        <strain evidence="13">IBE-C5619</strain>
    </source>
</reference>
<evidence type="ECO:0000256" key="12">
    <source>
        <dbReference type="SAM" id="MobiDB-lite"/>
    </source>
</evidence>
<keyword evidence="6" id="KW-0915">Sodium</keyword>
<dbReference type="Proteomes" id="UP000700334">
    <property type="component" value="Unassembled WGS sequence"/>
</dbReference>
<name>A0A8J5ZR44_GALPY</name>
<feature type="region of interest" description="Disordered" evidence="12">
    <location>
        <begin position="103"/>
        <end position="154"/>
    </location>
</feature>
<sequence>VWGAKGFSLWNLCSRTWVPECEERPSAGARGRRAALGCVGCESACAAVSGGLSVQQEMSVLSSHPGCPHSQRLSPWLVLGARRSGNKGRAQCPLPTNTCGQSWHLGGQVRAGRQPSGRGRAAVGWAQAPAGRRGSRRLRPAPRPIGSPSGAPRGGPLGCEAFPCGVPGAPCLGPPWPPAHAPLPGSVRRIGHSLVSGPAEAACPGDGGACPGRARPGGTWGLGQRTVTSVPGGSHQASGRGSSRRGPLPHPPPPPPSLTCGCAHSQSAPGCGAHGQPREPAPDTARHQGATGSRAPGILSVSPHAAGWFQPRPNTPNIRPGPRPTYDAAPVQGGRGWGSQRPLRSPQALGPLGSGSLDTPTRPTSSAPATALVQLGPGRSLGTGSDPSWLRAVFQGPGICWDGRPAEQTSRTQEASHLQEAHAERLVLLPTSFGEMLAFFCSNAVVQGHPPPWLWPELPPGSRLEAAAPGVGGVLCWQVGLLLEQYWRYPHHRVPALGAQARPLHHAVRHEPTAARPCPPLSAGAGRARPQDIYSLYKFKLSARLGTPGAHTPCPDLPAMLDSGIRLQRLSPDKVAFRLCNSTGGDCFCHTHASGVTAAHMWYRLHYLSVLALLPPRSRAPPLPPLLSLHGQDCQARHLWTAEHPTYGSCYTFDAAWAPRRPGVTHRLSLVLRAEQQAHLTLLSPAAGIQVLVHRPDHSPFLGAPGFSVRPATETTVCVREVGWLCEVHRLGSPYGRCAHDSGGVDVQLLFASYTRWACLVSCFQQLVVDTCSCGHYLFPLPAGVEYCSSARHPAWGHCFYCLRRELEAHQLACTWRCPRPCRESSYTLSAGTSTWPSSKSAVSSLEGG</sequence>
<dbReference type="Pfam" id="PF00858">
    <property type="entry name" value="ASC"/>
    <property type="match status" value="1"/>
</dbReference>